<name>A0ABQ6IBL3_9MICO</name>
<keyword evidence="2" id="KW-0378">Hydrolase</keyword>
<dbReference type="Pfam" id="PF01725">
    <property type="entry name" value="Ham1p_like"/>
    <property type="match status" value="1"/>
</dbReference>
<dbReference type="PANTHER" id="PTHR11067:SF9">
    <property type="entry name" value="INOSINE TRIPHOSPHATE PYROPHOSPHATASE"/>
    <property type="match status" value="1"/>
</dbReference>
<feature type="region of interest" description="Disordered" evidence="3">
    <location>
        <begin position="224"/>
        <end position="249"/>
    </location>
</feature>
<dbReference type="InterPro" id="IPR002637">
    <property type="entry name" value="RdgB/HAM1"/>
</dbReference>
<reference evidence="5" key="1">
    <citation type="journal article" date="2019" name="Int. J. Syst. Evol. Microbiol.">
        <title>The Global Catalogue of Microorganisms (GCM) 10K type strain sequencing project: providing services to taxonomists for standard genome sequencing and annotation.</title>
        <authorList>
            <consortium name="The Broad Institute Genomics Platform"/>
            <consortium name="The Broad Institute Genome Sequencing Center for Infectious Disease"/>
            <person name="Wu L."/>
            <person name="Ma J."/>
        </authorList>
    </citation>
    <scope>NUCLEOTIDE SEQUENCE [LARGE SCALE GENOMIC DNA]</scope>
    <source>
        <strain evidence="5">NBRC 112299</strain>
    </source>
</reference>
<keyword evidence="5" id="KW-1185">Reference proteome</keyword>
<sequence length="259" mass="27089">MTARLAIATHNAHKVGEIWAILAPEVPGLTREDVASAKEPGAPSPVEDGTSFAGNALIKARALAASTGLPAIADDSGIAVDVMGGAPGIFSALWSGRHGADQENLDLLLAQMEDIPDGHRAAAFVCAAVLVTPDGREIVCEGRQPGRLLRAAQGEHGFGYDPIFMGEGQTLSNAEARRGREERGVASWRRLPGARTPRGAVARRLTSRCSRDATNVVQMLHGDVDRTGARDPRAGTAHEPTANSPSSTALICPWGVARS</sequence>
<protein>
    <submittedName>
        <fullName evidence="4">Uncharacterized protein</fullName>
    </submittedName>
</protein>
<proteinExistence type="inferred from homology"/>
<evidence type="ECO:0000313" key="4">
    <source>
        <dbReference type="EMBL" id="GMA34651.1"/>
    </source>
</evidence>
<evidence type="ECO:0000256" key="1">
    <source>
        <dbReference type="ARBA" id="ARBA00008023"/>
    </source>
</evidence>
<evidence type="ECO:0000256" key="3">
    <source>
        <dbReference type="SAM" id="MobiDB-lite"/>
    </source>
</evidence>
<dbReference type="EMBL" id="BSUN01000001">
    <property type="protein sequence ID" value="GMA34651.1"/>
    <property type="molecule type" value="Genomic_DNA"/>
</dbReference>
<dbReference type="Gene3D" id="3.90.950.10">
    <property type="match status" value="1"/>
</dbReference>
<feature type="compositionally biased region" description="Basic and acidic residues" evidence="3">
    <location>
        <begin position="224"/>
        <end position="233"/>
    </location>
</feature>
<evidence type="ECO:0000256" key="2">
    <source>
        <dbReference type="ARBA" id="ARBA00022801"/>
    </source>
</evidence>
<accession>A0ABQ6IBL3</accession>
<gene>
    <name evidence="4" type="ORF">GCM10025876_08550</name>
</gene>
<dbReference type="PANTHER" id="PTHR11067">
    <property type="entry name" value="INOSINE TRIPHOSPHATE PYROPHOSPHATASE/HAM1 PROTEIN"/>
    <property type="match status" value="1"/>
</dbReference>
<comment type="similarity">
    <text evidence="1">Belongs to the HAM1 NTPase family.</text>
</comment>
<dbReference type="InterPro" id="IPR029001">
    <property type="entry name" value="ITPase-like_fam"/>
</dbReference>
<comment type="caution">
    <text evidence="4">The sequence shown here is derived from an EMBL/GenBank/DDBJ whole genome shotgun (WGS) entry which is preliminary data.</text>
</comment>
<dbReference type="SUPFAM" id="SSF52972">
    <property type="entry name" value="ITPase-like"/>
    <property type="match status" value="1"/>
</dbReference>
<organism evidence="4 5">
    <name type="scientific">Demequina litorisediminis</name>
    <dbReference type="NCBI Taxonomy" id="1849022"/>
    <lineage>
        <taxon>Bacteria</taxon>
        <taxon>Bacillati</taxon>
        <taxon>Actinomycetota</taxon>
        <taxon>Actinomycetes</taxon>
        <taxon>Micrococcales</taxon>
        <taxon>Demequinaceae</taxon>
        <taxon>Demequina</taxon>
    </lineage>
</organism>
<evidence type="ECO:0000313" key="5">
    <source>
        <dbReference type="Proteomes" id="UP001157125"/>
    </source>
</evidence>
<dbReference type="Proteomes" id="UP001157125">
    <property type="component" value="Unassembled WGS sequence"/>
</dbReference>
<dbReference type="CDD" id="cd00515">
    <property type="entry name" value="HAM1"/>
    <property type="match status" value="1"/>
</dbReference>